<feature type="transmembrane region" description="Helical" evidence="6">
    <location>
        <begin position="174"/>
        <end position="191"/>
    </location>
</feature>
<feature type="transmembrane region" description="Helical" evidence="6">
    <location>
        <begin position="149"/>
        <end position="168"/>
    </location>
</feature>
<keyword evidence="5 6" id="KW-0472">Membrane</keyword>
<organism evidence="7 8">
    <name type="scientific">Paenibacillus radicis</name>
    <name type="common">ex Xue et al. 2023</name>
    <dbReference type="NCBI Taxonomy" id="2972489"/>
    <lineage>
        <taxon>Bacteria</taxon>
        <taxon>Bacillati</taxon>
        <taxon>Bacillota</taxon>
        <taxon>Bacilli</taxon>
        <taxon>Bacillales</taxon>
        <taxon>Paenibacillaceae</taxon>
        <taxon>Paenibacillus</taxon>
    </lineage>
</organism>
<dbReference type="Pfam" id="PF01098">
    <property type="entry name" value="FTSW_RODA_SPOVE"/>
    <property type="match status" value="1"/>
</dbReference>
<dbReference type="PROSITE" id="PS00428">
    <property type="entry name" value="FTSW_RODA_SPOVE"/>
    <property type="match status" value="1"/>
</dbReference>
<name>A0ABT1YMJ3_9BACL</name>
<dbReference type="InterPro" id="IPR001182">
    <property type="entry name" value="FtsW/RodA"/>
</dbReference>
<comment type="subcellular location">
    <subcellularLocation>
        <location evidence="1">Membrane</location>
        <topology evidence="1">Multi-pass membrane protein</topology>
    </subcellularLocation>
</comment>
<feature type="transmembrane region" description="Helical" evidence="6">
    <location>
        <begin position="361"/>
        <end position="382"/>
    </location>
</feature>
<evidence type="ECO:0000256" key="3">
    <source>
        <dbReference type="ARBA" id="ARBA00022960"/>
    </source>
</evidence>
<protein>
    <submittedName>
        <fullName evidence="7">Rod shape-determining protein RodA</fullName>
    </submittedName>
</protein>
<comment type="caution">
    <text evidence="7">The sequence shown here is derived from an EMBL/GenBank/DDBJ whole genome shotgun (WGS) entry which is preliminary data.</text>
</comment>
<keyword evidence="2 6" id="KW-0812">Transmembrane</keyword>
<accession>A0ABT1YMJ3</accession>
<feature type="transmembrane region" description="Helical" evidence="6">
    <location>
        <begin position="86"/>
        <end position="103"/>
    </location>
</feature>
<dbReference type="PANTHER" id="PTHR30474:SF1">
    <property type="entry name" value="PEPTIDOGLYCAN GLYCOSYLTRANSFERASE MRDB"/>
    <property type="match status" value="1"/>
</dbReference>
<dbReference type="PANTHER" id="PTHR30474">
    <property type="entry name" value="CELL CYCLE PROTEIN"/>
    <property type="match status" value="1"/>
</dbReference>
<sequence length="387" mass="43634">MPKIFLEIKRVRAELNILLSKLKQLDMPILFILSIFLVLSTVVIYSATFETSYEGLYKNNLITFGVLFIPMIGLSLLDYRVIIHRFSYILYGSGILLLLFVSFKGMQINGAQRWLSLGGMVFQPSEIMKLFLIMALAKWLKNRDGLPIRIWHELIPAALLVGIPFYMVLKQPDLGTSIVLLCIFIGILWIGNMQWKHILIGTLGAASAIAGIVFLYFYDFELFSAIVKPHQLQRIQTFLDPLSDPDRSWHVVNSIRAIGTGQLSGEGYLNGLFIRRGFIPYSYADSIFVVIGEEFGFLGCAVLLMIYFLLIYRMVRISIDTQDIEGRYLIVGVISMFSLQIFENIAMHIGLMPLTGIALPFVSYGGSSLLTNMLAVGLVLSVKLHPR</sequence>
<dbReference type="RefSeq" id="WP_258215950.1">
    <property type="nucleotide sequence ID" value="NZ_JANQBD010000019.1"/>
</dbReference>
<reference evidence="7 8" key="1">
    <citation type="submission" date="2022-08" db="EMBL/GenBank/DDBJ databases">
        <title>Paenibacillus endoradicis sp. nov., Paenibacillus radicibacter sp. nov and Paenibacillus pararadicis sp. nov., three cold-adapted plant growth-promoting bacteria isolated from root of Larix gmelinii in Great Khingan.</title>
        <authorList>
            <person name="Xue H."/>
        </authorList>
    </citation>
    <scope>NUCLEOTIDE SEQUENCE [LARGE SCALE GENOMIC DNA]</scope>
    <source>
        <strain evidence="7 8">N5-1-1-5</strain>
    </source>
</reference>
<keyword evidence="8" id="KW-1185">Reference proteome</keyword>
<evidence type="ECO:0000256" key="6">
    <source>
        <dbReference type="SAM" id="Phobius"/>
    </source>
</evidence>
<dbReference type="EMBL" id="JANQBD010000019">
    <property type="protein sequence ID" value="MCR8634391.1"/>
    <property type="molecule type" value="Genomic_DNA"/>
</dbReference>
<gene>
    <name evidence="7" type="ORF">NV381_24670</name>
</gene>
<evidence type="ECO:0000313" key="8">
    <source>
        <dbReference type="Proteomes" id="UP001300012"/>
    </source>
</evidence>
<keyword evidence="3" id="KW-0133">Cell shape</keyword>
<feature type="transmembrane region" description="Helical" evidence="6">
    <location>
        <begin position="29"/>
        <end position="49"/>
    </location>
</feature>
<dbReference type="InterPro" id="IPR018365">
    <property type="entry name" value="Cell_cycle_FtsW-rel_CS"/>
</dbReference>
<feature type="transmembrane region" description="Helical" evidence="6">
    <location>
        <begin position="295"/>
        <end position="315"/>
    </location>
</feature>
<dbReference type="Proteomes" id="UP001300012">
    <property type="component" value="Unassembled WGS sequence"/>
</dbReference>
<evidence type="ECO:0000313" key="7">
    <source>
        <dbReference type="EMBL" id="MCR8634391.1"/>
    </source>
</evidence>
<evidence type="ECO:0000256" key="2">
    <source>
        <dbReference type="ARBA" id="ARBA00022692"/>
    </source>
</evidence>
<keyword evidence="4 6" id="KW-1133">Transmembrane helix</keyword>
<evidence type="ECO:0000256" key="1">
    <source>
        <dbReference type="ARBA" id="ARBA00004141"/>
    </source>
</evidence>
<evidence type="ECO:0000256" key="4">
    <source>
        <dbReference type="ARBA" id="ARBA00022989"/>
    </source>
</evidence>
<proteinExistence type="predicted"/>
<feature type="transmembrane region" description="Helical" evidence="6">
    <location>
        <begin position="327"/>
        <end position="349"/>
    </location>
</feature>
<feature type="transmembrane region" description="Helical" evidence="6">
    <location>
        <begin position="61"/>
        <end position="79"/>
    </location>
</feature>
<feature type="transmembrane region" description="Helical" evidence="6">
    <location>
        <begin position="198"/>
        <end position="218"/>
    </location>
</feature>
<evidence type="ECO:0000256" key="5">
    <source>
        <dbReference type="ARBA" id="ARBA00023136"/>
    </source>
</evidence>